<evidence type="ECO:0000313" key="4">
    <source>
        <dbReference type="Proteomes" id="UP000019249"/>
    </source>
</evidence>
<accession>A0ABN0RG34</accession>
<gene>
    <name evidence="3" type="ORF">MFLO_05809</name>
</gene>
<feature type="domain" description="GW" evidence="2">
    <location>
        <begin position="214"/>
        <end position="297"/>
    </location>
</feature>
<dbReference type="SUPFAM" id="SSF82057">
    <property type="entry name" value="Prokaryotic SH3-related domain"/>
    <property type="match status" value="3"/>
</dbReference>
<dbReference type="Gene3D" id="2.30.30.170">
    <property type="match status" value="4"/>
</dbReference>
<evidence type="ECO:0000256" key="1">
    <source>
        <dbReference type="ARBA" id="ARBA00022729"/>
    </source>
</evidence>
<proteinExistence type="predicted"/>
<keyword evidence="1" id="KW-0732">Signal</keyword>
<evidence type="ECO:0000313" key="3">
    <source>
        <dbReference type="EMBL" id="EUJ32789.1"/>
    </source>
</evidence>
<keyword evidence="4" id="KW-1185">Reference proteome</keyword>
<feature type="domain" description="GW" evidence="2">
    <location>
        <begin position="126"/>
        <end position="208"/>
    </location>
</feature>
<comment type="caution">
    <text evidence="3">The sequence shown here is derived from an EMBL/GenBank/DDBJ whole genome shotgun (WGS) entry which is preliminary data.</text>
</comment>
<evidence type="ECO:0000259" key="2">
    <source>
        <dbReference type="PROSITE" id="PS51780"/>
    </source>
</evidence>
<protein>
    <submittedName>
        <fullName evidence="3">Autolysin (Amidase)</fullName>
    </submittedName>
</protein>
<dbReference type="PROSITE" id="PS51780">
    <property type="entry name" value="GW"/>
    <property type="match status" value="3"/>
</dbReference>
<dbReference type="Proteomes" id="UP000019249">
    <property type="component" value="Unassembled WGS sequence"/>
</dbReference>
<sequence length="736" mass="83910">MKKIANLLQKGIIGLFVLVIVLASIPQKGNATYSQIISESDVHYSMEIIKTDITYNIFKDGPYNTSGSTKLVNSITYVGKPLQAVKEKLVDDGRTWINFQDLEGNEIGWIDKRAIKQGADFRVITSSKDVNYAMMIKRTEILYNVFKNGPHNTPNASLLTHSSTYIGKEWHAVKEVVTDNERTWVHFKGLDGKEIGWVDKNVVEQGKDYQKIMNQKDVNYMATINSDQYQIHKNGPDNTPNSSLLSSTKGYLNATFQIRREVVTSQNETWLWLWSFEGSTYKEFGWVNKRAVKQNIPYIVVDKEVSSTKILSKKGSNDILGDDVNVINGTGTNFDSSAYVSKTVHVLKERTLTVTSTGKKFNLSYINIDGKDLGWIESKYLTDFLNEQSTVTSIENALLKYLEMNHNGMEINTDKFVEFAFEQLEEDKDEDLALREDYEVISAYLSEYINACNEKEVYPELADATSEQEEESADLDVNLEIEEVTNKEDHTSSFAADLDPIARSVDHEIIDYSEAAVKVNPSLSPLNEEKDKTIGEVIGKAVEEEIENNDLEVSEDELMRKGYNRNRAIAYAKKWYKQYNQNYRRFGSDCTNFVSQCIYNGGKPEKVLRPVPCRIYSTTKYWYSQHVYIKTYYTYKTIQVSTPWINVSDFASYWSGKQPVRSFTNVNSAISYARPGDVIQFRKKGAGRYFHSTLAVSKSGGTLRLASHTSSYFNRSIRDIMQQKAMKGASIRVIRF</sequence>
<dbReference type="PANTHER" id="PTHR40032">
    <property type="entry name" value="EXPORTED PROTEIN-RELATED"/>
    <property type="match status" value="1"/>
</dbReference>
<dbReference type="Pfam" id="PF13457">
    <property type="entry name" value="GW"/>
    <property type="match status" value="4"/>
</dbReference>
<name>A0ABN0RG34_9LIST</name>
<organism evidence="3 4">
    <name type="scientific">Listeria floridensis FSL S10-1187</name>
    <dbReference type="NCBI Taxonomy" id="1265817"/>
    <lineage>
        <taxon>Bacteria</taxon>
        <taxon>Bacillati</taxon>
        <taxon>Bacillota</taxon>
        <taxon>Bacilli</taxon>
        <taxon>Bacillales</taxon>
        <taxon>Listeriaceae</taxon>
        <taxon>Listeria</taxon>
    </lineage>
</organism>
<dbReference type="RefSeq" id="WP_036096830.1">
    <property type="nucleotide sequence ID" value="NZ_AODF01000009.1"/>
</dbReference>
<feature type="domain" description="GW" evidence="2">
    <location>
        <begin position="38"/>
        <end position="120"/>
    </location>
</feature>
<dbReference type="InterPro" id="IPR038200">
    <property type="entry name" value="GW_dom_sf"/>
</dbReference>
<dbReference type="PANTHER" id="PTHR40032:SF1">
    <property type="entry name" value="EXPORTED PROTEIN"/>
    <property type="match status" value="1"/>
</dbReference>
<dbReference type="InterPro" id="IPR025987">
    <property type="entry name" value="GW_dom"/>
</dbReference>
<dbReference type="EMBL" id="AODF01000009">
    <property type="protein sequence ID" value="EUJ32789.1"/>
    <property type="molecule type" value="Genomic_DNA"/>
</dbReference>
<reference evidence="3 4" key="1">
    <citation type="journal article" date="2014" name="Int. J. Syst. Evol. Microbiol.">
        <title>Listeria floridensis sp. nov., Listeria aquatica sp. nov., Listeria cornellensis sp. nov., Listeria riparia sp. nov. and Listeria grandensis sp. nov., from agricultural and natural environments.</title>
        <authorList>
            <person name="den Bakker H.C."/>
            <person name="Warchocki S."/>
            <person name="Wright E.M."/>
            <person name="Allred A.F."/>
            <person name="Ahlstrom C."/>
            <person name="Manuel C.S."/>
            <person name="Stasiewicz M.J."/>
            <person name="Burrell A."/>
            <person name="Roof S."/>
            <person name="Strawn L."/>
            <person name="Fortes E.D."/>
            <person name="Nightingale K.K."/>
            <person name="Kephart D."/>
            <person name="Wiedmann M."/>
        </authorList>
    </citation>
    <scope>NUCLEOTIDE SEQUENCE [LARGE SCALE GENOMIC DNA]</scope>
    <source>
        <strain evidence="3 4">FSL S10-1187</strain>
    </source>
</reference>
<dbReference type="InterPro" id="IPR024301">
    <property type="entry name" value="Amidase_6"/>
</dbReference>
<dbReference type="Pfam" id="PF12671">
    <property type="entry name" value="Amidase_6"/>
    <property type="match status" value="1"/>
</dbReference>